<accession>A0A8S1HQ64</accession>
<proteinExistence type="predicted"/>
<dbReference type="Proteomes" id="UP000835052">
    <property type="component" value="Unassembled WGS sequence"/>
</dbReference>
<organism evidence="3 4">
    <name type="scientific">Caenorhabditis auriculariae</name>
    <dbReference type="NCBI Taxonomy" id="2777116"/>
    <lineage>
        <taxon>Eukaryota</taxon>
        <taxon>Metazoa</taxon>
        <taxon>Ecdysozoa</taxon>
        <taxon>Nematoda</taxon>
        <taxon>Chromadorea</taxon>
        <taxon>Rhabditida</taxon>
        <taxon>Rhabditina</taxon>
        <taxon>Rhabditomorpha</taxon>
        <taxon>Rhabditoidea</taxon>
        <taxon>Rhabditidae</taxon>
        <taxon>Peloderinae</taxon>
        <taxon>Caenorhabditis</taxon>
    </lineage>
</organism>
<feature type="signal peptide" evidence="2">
    <location>
        <begin position="1"/>
        <end position="20"/>
    </location>
</feature>
<comment type="caution">
    <text evidence="3">The sequence shown here is derived from an EMBL/GenBank/DDBJ whole genome shotgun (WGS) entry which is preliminary data.</text>
</comment>
<dbReference type="OrthoDB" id="5868900at2759"/>
<evidence type="ECO:0000256" key="2">
    <source>
        <dbReference type="SAM" id="SignalP"/>
    </source>
</evidence>
<protein>
    <submittedName>
        <fullName evidence="3">Uncharacterized protein</fullName>
    </submittedName>
</protein>
<evidence type="ECO:0000313" key="3">
    <source>
        <dbReference type="EMBL" id="CAD6198257.1"/>
    </source>
</evidence>
<reference evidence="3" key="1">
    <citation type="submission" date="2020-10" db="EMBL/GenBank/DDBJ databases">
        <authorList>
            <person name="Kikuchi T."/>
        </authorList>
    </citation>
    <scope>NUCLEOTIDE SEQUENCE</scope>
    <source>
        <strain evidence="3">NKZ352</strain>
    </source>
</reference>
<gene>
    <name evidence="3" type="ORF">CAUJ_LOCUS14163</name>
</gene>
<sequence length="410" mass="43814">MRKLAAVAICLFALAQIALAEEPLLVRAKRQQCRCMKNNNGGLTCSCAKPQASGGTLQNAEQQQSQDLAYELTNVQTDQARCACLQIVFQGNPQYQCQCGDQGAYTSTTNQPSTAPTTTTTTPAPSTTTTTESTTTSTTTQAPTTTTTPAYVPTVTQSPGQCQCIMIRISGPASAQYQCQCQNTQAPAVDTTLPPTLPPLSFPIQTQSPSTLPPTSAPTTVTSPPAQTMYTSSPPAVYQPVGTINTTEQGCFCVDPYSSSVQPQCGCSCNCLTLLVSVPNGVCGCPQDTQGNIQPTQTTQTEYQQVFTTQPPQTLPPTTPAPVTQPNPLTTAINPTNGQDQYPLTTTCVMYVGVQTSPCMCLPQYDQCAQNVCCLKSKFRSHKKIEQQSEPSTIDMLMKVLQTLKNKLEN</sequence>
<name>A0A8S1HQ64_9PELO</name>
<dbReference type="AlphaFoldDB" id="A0A8S1HQ64"/>
<keyword evidence="4" id="KW-1185">Reference proteome</keyword>
<evidence type="ECO:0000256" key="1">
    <source>
        <dbReference type="SAM" id="MobiDB-lite"/>
    </source>
</evidence>
<feature type="region of interest" description="Disordered" evidence="1">
    <location>
        <begin position="108"/>
        <end position="152"/>
    </location>
</feature>
<dbReference type="EMBL" id="CAJGYM010000120">
    <property type="protein sequence ID" value="CAD6198257.1"/>
    <property type="molecule type" value="Genomic_DNA"/>
</dbReference>
<feature type="chain" id="PRO_5035946989" evidence="2">
    <location>
        <begin position="21"/>
        <end position="410"/>
    </location>
</feature>
<keyword evidence="2" id="KW-0732">Signal</keyword>
<evidence type="ECO:0000313" key="4">
    <source>
        <dbReference type="Proteomes" id="UP000835052"/>
    </source>
</evidence>